<evidence type="ECO:0000313" key="5">
    <source>
        <dbReference type="EMBL" id="MDG3007127.1"/>
    </source>
</evidence>
<evidence type="ECO:0000313" key="6">
    <source>
        <dbReference type="Proteomes" id="UP001216907"/>
    </source>
</evidence>
<evidence type="ECO:0000256" key="3">
    <source>
        <dbReference type="RuleBase" id="RU361153"/>
    </source>
</evidence>
<dbReference type="InterPro" id="IPR001547">
    <property type="entry name" value="Glyco_hydro_5"/>
</dbReference>
<gene>
    <name evidence="5" type="ORF">PZE19_25465</name>
</gene>
<evidence type="ECO:0000259" key="4">
    <source>
        <dbReference type="Pfam" id="PF00150"/>
    </source>
</evidence>
<dbReference type="RefSeq" id="WP_277863416.1">
    <property type="nucleotide sequence ID" value="NZ_JARRAG010000002.1"/>
</dbReference>
<keyword evidence="1 3" id="KW-0378">Hydrolase</keyword>
<dbReference type="Gene3D" id="3.20.20.80">
    <property type="entry name" value="Glycosidases"/>
    <property type="match status" value="1"/>
</dbReference>
<feature type="domain" description="Glycoside hydrolase family 5" evidence="4">
    <location>
        <begin position="72"/>
        <end position="210"/>
    </location>
</feature>
<name>A0ABT6FHW3_9BACT</name>
<evidence type="ECO:0000256" key="1">
    <source>
        <dbReference type="ARBA" id="ARBA00022801"/>
    </source>
</evidence>
<accession>A0ABT6FHW3</accession>
<dbReference type="EMBL" id="JARRAG010000002">
    <property type="protein sequence ID" value="MDG3007127.1"/>
    <property type="molecule type" value="Genomic_DNA"/>
</dbReference>
<dbReference type="InterPro" id="IPR017853">
    <property type="entry name" value="GH"/>
</dbReference>
<organism evidence="5 6">
    <name type="scientific">Paludisphaera mucosa</name>
    <dbReference type="NCBI Taxonomy" id="3030827"/>
    <lineage>
        <taxon>Bacteria</taxon>
        <taxon>Pseudomonadati</taxon>
        <taxon>Planctomycetota</taxon>
        <taxon>Planctomycetia</taxon>
        <taxon>Isosphaerales</taxon>
        <taxon>Isosphaeraceae</taxon>
        <taxon>Paludisphaera</taxon>
    </lineage>
</organism>
<sequence length="347" mass="38421">MIHRRAALRASAAVALAGLGGAAEEPAGRPSLHVYDSYGWLRGFSVVPSWGARIEEAWWSYRGDRFREEVALARQVHANCIRLWIEFTAWMADPEAVTARFLDAVAAVDEAGMKVMPCLFNRWHDDRFDYGGTYADTLLRNWTPQLDYVRALVTPLADDPRVLLWDLCNEPGAFDQATEVNRREFAWLKDVAAAVRGCGAKQPITIGTMAGTNIETYAPLVDVLCGHPYAHAPAALEAMIKGLDAIRDRHRKPLLVNECIPGCLDDQRRAACARFNTEMLAAAGFGWMGWALREGKAISTRRDRYDGNGLDGQGFHPFFTAAGRLRGGLEFLAEPPRTPPPWARPGA</sequence>
<reference evidence="5 6" key="1">
    <citation type="submission" date="2023-03" db="EMBL/GenBank/DDBJ databases">
        <title>Paludisphaera mucosa sp. nov. a novel planctomycete from northern fen.</title>
        <authorList>
            <person name="Ivanova A."/>
        </authorList>
    </citation>
    <scope>NUCLEOTIDE SEQUENCE [LARGE SCALE GENOMIC DNA]</scope>
    <source>
        <strain evidence="5 6">Pla2</strain>
    </source>
</reference>
<keyword evidence="2 3" id="KW-0326">Glycosidase</keyword>
<evidence type="ECO:0000256" key="2">
    <source>
        <dbReference type="ARBA" id="ARBA00023295"/>
    </source>
</evidence>
<dbReference type="Pfam" id="PF00150">
    <property type="entry name" value="Cellulase"/>
    <property type="match status" value="1"/>
</dbReference>
<keyword evidence="6" id="KW-1185">Reference proteome</keyword>
<comment type="similarity">
    <text evidence="3">Belongs to the glycosyl hydrolase 5 (cellulase A) family.</text>
</comment>
<dbReference type="SUPFAM" id="SSF51445">
    <property type="entry name" value="(Trans)glycosidases"/>
    <property type="match status" value="1"/>
</dbReference>
<protein>
    <submittedName>
        <fullName evidence="5">Cellulase family glycosylhydrolase</fullName>
    </submittedName>
</protein>
<comment type="caution">
    <text evidence="5">The sequence shown here is derived from an EMBL/GenBank/DDBJ whole genome shotgun (WGS) entry which is preliminary data.</text>
</comment>
<proteinExistence type="inferred from homology"/>
<dbReference type="Proteomes" id="UP001216907">
    <property type="component" value="Unassembled WGS sequence"/>
</dbReference>